<reference evidence="1" key="2">
    <citation type="journal article" date="2015" name="Data Brief">
        <title>Shoot transcriptome of the giant reed, Arundo donax.</title>
        <authorList>
            <person name="Barrero R.A."/>
            <person name="Guerrero F.D."/>
            <person name="Moolhuijzen P."/>
            <person name="Goolsby J.A."/>
            <person name="Tidwell J."/>
            <person name="Bellgard S.E."/>
            <person name="Bellgard M.I."/>
        </authorList>
    </citation>
    <scope>NUCLEOTIDE SEQUENCE</scope>
    <source>
        <tissue evidence="1">Shoot tissue taken approximately 20 cm above the soil surface</tissue>
    </source>
</reference>
<protein>
    <submittedName>
        <fullName evidence="1">Uncharacterized protein</fullName>
    </submittedName>
</protein>
<dbReference type="AlphaFoldDB" id="A0A0A9AP39"/>
<sequence length="37" mass="4407">MRTPCNCRHSCICSCKYGEKQSDEHLDHALRNQWWVA</sequence>
<accession>A0A0A9AP39</accession>
<evidence type="ECO:0000313" key="1">
    <source>
        <dbReference type="EMBL" id="JAD53494.1"/>
    </source>
</evidence>
<proteinExistence type="predicted"/>
<organism evidence="1">
    <name type="scientific">Arundo donax</name>
    <name type="common">Giant reed</name>
    <name type="synonym">Donax arundinaceus</name>
    <dbReference type="NCBI Taxonomy" id="35708"/>
    <lineage>
        <taxon>Eukaryota</taxon>
        <taxon>Viridiplantae</taxon>
        <taxon>Streptophyta</taxon>
        <taxon>Embryophyta</taxon>
        <taxon>Tracheophyta</taxon>
        <taxon>Spermatophyta</taxon>
        <taxon>Magnoliopsida</taxon>
        <taxon>Liliopsida</taxon>
        <taxon>Poales</taxon>
        <taxon>Poaceae</taxon>
        <taxon>PACMAD clade</taxon>
        <taxon>Arundinoideae</taxon>
        <taxon>Arundineae</taxon>
        <taxon>Arundo</taxon>
    </lineage>
</organism>
<dbReference type="EMBL" id="GBRH01244401">
    <property type="protein sequence ID" value="JAD53494.1"/>
    <property type="molecule type" value="Transcribed_RNA"/>
</dbReference>
<reference evidence="1" key="1">
    <citation type="submission" date="2014-09" db="EMBL/GenBank/DDBJ databases">
        <authorList>
            <person name="Magalhaes I.L.F."/>
            <person name="Oliveira U."/>
            <person name="Santos F.R."/>
            <person name="Vidigal T.H.D.A."/>
            <person name="Brescovit A.D."/>
            <person name="Santos A.J."/>
        </authorList>
    </citation>
    <scope>NUCLEOTIDE SEQUENCE</scope>
    <source>
        <tissue evidence="1">Shoot tissue taken approximately 20 cm above the soil surface</tissue>
    </source>
</reference>
<name>A0A0A9AP39_ARUDO</name>